<evidence type="ECO:0000256" key="1">
    <source>
        <dbReference type="ARBA" id="ARBA00022669"/>
    </source>
</evidence>
<dbReference type="CDD" id="cd02851">
    <property type="entry name" value="E_set_GO_C"/>
    <property type="match status" value="1"/>
</dbReference>
<protein>
    <submittedName>
        <fullName evidence="7">Glyoxal oxidase</fullName>
    </submittedName>
</protein>
<feature type="domain" description="Chitin-binding type-1" evidence="6">
    <location>
        <begin position="99"/>
        <end position="144"/>
    </location>
</feature>
<dbReference type="CDD" id="cd11618">
    <property type="entry name" value="ChtBD1_1"/>
    <property type="match status" value="1"/>
</dbReference>
<feature type="region of interest" description="Disordered" evidence="4">
    <location>
        <begin position="61"/>
        <end position="104"/>
    </location>
</feature>
<dbReference type="InterPro" id="IPR011043">
    <property type="entry name" value="Gal_Oxase/kelch_b-propeller"/>
</dbReference>
<keyword evidence="8" id="KW-1185">Reference proteome</keyword>
<keyword evidence="1 3" id="KW-0147">Chitin-binding</keyword>
<dbReference type="InterPro" id="IPR037293">
    <property type="entry name" value="Gal_Oxidase_central_sf"/>
</dbReference>
<reference evidence="7 8" key="1">
    <citation type="submission" date="2019-09" db="EMBL/GenBank/DDBJ databases">
        <title>Draft genome of the ectomycorrhizal ascomycete Sphaerosporella brunnea.</title>
        <authorList>
            <consortium name="DOE Joint Genome Institute"/>
            <person name="Benucci G.M."/>
            <person name="Marozzi G."/>
            <person name="Antonielli L."/>
            <person name="Sanchez S."/>
            <person name="Marco P."/>
            <person name="Wang X."/>
            <person name="Falini L.B."/>
            <person name="Barry K."/>
            <person name="Haridas S."/>
            <person name="Lipzen A."/>
            <person name="Labutti K."/>
            <person name="Grigoriev I.V."/>
            <person name="Murat C."/>
            <person name="Martin F."/>
            <person name="Albertini E."/>
            <person name="Donnini D."/>
            <person name="Bonito G."/>
        </authorList>
    </citation>
    <scope>NUCLEOTIDE SEQUENCE [LARGE SCALE GENOMIC DNA]</scope>
    <source>
        <strain evidence="7 8">Sb_GMNB300</strain>
    </source>
</reference>
<dbReference type="InParanoid" id="A0A5J5EM04"/>
<keyword evidence="2 5" id="KW-0732">Signal</keyword>
<evidence type="ECO:0000313" key="8">
    <source>
        <dbReference type="Proteomes" id="UP000326924"/>
    </source>
</evidence>
<dbReference type="Pfam" id="PF07250">
    <property type="entry name" value="Glyoxal_oxid_N"/>
    <property type="match status" value="1"/>
</dbReference>
<dbReference type="InterPro" id="IPR009880">
    <property type="entry name" value="Glyoxal_oxidase_N"/>
</dbReference>
<dbReference type="GO" id="GO:0008061">
    <property type="term" value="F:chitin binding"/>
    <property type="evidence" value="ECO:0007669"/>
    <property type="project" value="UniProtKB-UniRule"/>
</dbReference>
<feature type="signal peptide" evidence="5">
    <location>
        <begin position="1"/>
        <end position="19"/>
    </location>
</feature>
<dbReference type="InterPro" id="IPR013783">
    <property type="entry name" value="Ig-like_fold"/>
</dbReference>
<dbReference type="Gene3D" id="2.130.10.80">
    <property type="entry name" value="Galactose oxidase/kelch, beta-propeller"/>
    <property type="match status" value="1"/>
</dbReference>
<dbReference type="PANTHER" id="PTHR32208">
    <property type="entry name" value="SECRETED PROTEIN-RELATED"/>
    <property type="match status" value="1"/>
</dbReference>
<dbReference type="InterPro" id="IPR014756">
    <property type="entry name" value="Ig_E-set"/>
</dbReference>
<dbReference type="InterPro" id="IPR015202">
    <property type="entry name" value="GO-like_E_set"/>
</dbReference>
<dbReference type="InterPro" id="IPR001002">
    <property type="entry name" value="Chitin-bd_1"/>
</dbReference>
<gene>
    <name evidence="7" type="ORF">FN846DRAFT_994471</name>
</gene>
<sequence>MLVLSRFLSVSSLIAGVLGNIVFPPPYIRCPTGVEQCMRGMICVDELCAYRSHTSLLRRQPISQPGPFFTKRAQPGSSEPVLSGQVKEQAAAAGPPTQDGTCGKNKGDTTCAGWPQGECCSMYGWCGDSDDHCGQGCQSGPCKNGPGTPPAPGPSPAPITNGGKFDVIGQSGVPAMHAALMPNGRVMFLDKIEDYTQIKLANGKYAYSSEYDPATNKVVGLSVTTNPFCSGGTFLANGDLINVGGNGPLSWLDNTVGDGFDAIRILSRSPTNAGLNGQSWKELGQKLNTKRWYASAQTLANGKVFVASGSLNGDPSVPANNNPTYEILSSSGVSQGGSIKLDILDKNQPYYMYPFMHLLKDGRIYIFTDKASQIFNIDGNSVVKTLPNLPGDHRTYPNTGGSVLLPLSSSNGWSSKVMICGGGAYQDITSPTEPSCGIISPEASSASWEMDSMPEGRGMVEGVLLPDGTVLWLNGCNKGAQGFLLAEIPTTRALLYDPTKPKGQRFTQLAASGIARLYHSVALLLLDGTVMVAGSNPNEMPVLQSKPGNPYPTEFRVERFTPPYLMGNKASLRPTNVAVPATINAGSGTFTLKFDVPTSAKNVKVTLYHGGFVTHSVHMGHRMLFLDHSGWKAGQAKQTLSVKNPPNLNTAPPGPYVVYVVADGIPSVGKFVRVY</sequence>
<comment type="caution">
    <text evidence="7">The sequence shown here is derived from an EMBL/GenBank/DDBJ whole genome shotgun (WGS) entry which is preliminary data.</text>
</comment>
<evidence type="ECO:0000256" key="3">
    <source>
        <dbReference type="PROSITE-ProRule" id="PRU00261"/>
    </source>
</evidence>
<dbReference type="SUPFAM" id="SSF50965">
    <property type="entry name" value="Galactose oxidase, central domain"/>
    <property type="match status" value="1"/>
</dbReference>
<evidence type="ECO:0000313" key="7">
    <source>
        <dbReference type="EMBL" id="KAA8896076.1"/>
    </source>
</evidence>
<dbReference type="SUPFAM" id="SSF57016">
    <property type="entry name" value="Plant lectins/antimicrobial peptides"/>
    <property type="match status" value="1"/>
</dbReference>
<keyword evidence="3" id="KW-1015">Disulfide bond</keyword>
<dbReference type="EMBL" id="VXIS01000228">
    <property type="protein sequence ID" value="KAA8896076.1"/>
    <property type="molecule type" value="Genomic_DNA"/>
</dbReference>
<feature type="disulfide bond" evidence="3">
    <location>
        <begin position="119"/>
        <end position="133"/>
    </location>
</feature>
<dbReference type="PANTHER" id="PTHR32208:SF21">
    <property type="entry name" value="LOW QUALITY PROTEIN: ALDEHYDE OXIDASE GLOX-LIKE"/>
    <property type="match status" value="1"/>
</dbReference>
<evidence type="ECO:0000256" key="5">
    <source>
        <dbReference type="SAM" id="SignalP"/>
    </source>
</evidence>
<dbReference type="OrthoDB" id="2019572at2759"/>
<dbReference type="AlphaFoldDB" id="A0A5J5EM04"/>
<proteinExistence type="predicted"/>
<evidence type="ECO:0000256" key="2">
    <source>
        <dbReference type="ARBA" id="ARBA00022729"/>
    </source>
</evidence>
<accession>A0A5J5EM04</accession>
<dbReference type="Proteomes" id="UP000326924">
    <property type="component" value="Unassembled WGS sequence"/>
</dbReference>
<evidence type="ECO:0000259" key="6">
    <source>
        <dbReference type="PROSITE" id="PS50941"/>
    </source>
</evidence>
<organism evidence="7 8">
    <name type="scientific">Sphaerosporella brunnea</name>
    <dbReference type="NCBI Taxonomy" id="1250544"/>
    <lineage>
        <taxon>Eukaryota</taxon>
        <taxon>Fungi</taxon>
        <taxon>Dikarya</taxon>
        <taxon>Ascomycota</taxon>
        <taxon>Pezizomycotina</taxon>
        <taxon>Pezizomycetes</taxon>
        <taxon>Pezizales</taxon>
        <taxon>Pyronemataceae</taxon>
        <taxon>Sphaerosporella</taxon>
    </lineage>
</organism>
<dbReference type="Pfam" id="PF09118">
    <property type="entry name" value="GO-like_E_set"/>
    <property type="match status" value="1"/>
</dbReference>
<dbReference type="SUPFAM" id="SSF81296">
    <property type="entry name" value="E set domains"/>
    <property type="match status" value="1"/>
</dbReference>
<dbReference type="Pfam" id="PF00187">
    <property type="entry name" value="Chitin_bind_1"/>
    <property type="match status" value="1"/>
</dbReference>
<feature type="chain" id="PRO_5023812068" evidence="5">
    <location>
        <begin position="20"/>
        <end position="675"/>
    </location>
</feature>
<evidence type="ECO:0000256" key="4">
    <source>
        <dbReference type="SAM" id="MobiDB-lite"/>
    </source>
</evidence>
<dbReference type="SMART" id="SM00270">
    <property type="entry name" value="ChtBD1"/>
    <property type="match status" value="1"/>
</dbReference>
<dbReference type="Gene3D" id="2.60.40.10">
    <property type="entry name" value="Immunoglobulins"/>
    <property type="match status" value="1"/>
</dbReference>
<name>A0A5J5EM04_9PEZI</name>
<dbReference type="InterPro" id="IPR036861">
    <property type="entry name" value="Endochitinase-like_sf"/>
</dbReference>
<comment type="caution">
    <text evidence="3">Lacks conserved residue(s) required for the propagation of feature annotation.</text>
</comment>
<dbReference type="Gene3D" id="3.30.60.10">
    <property type="entry name" value="Endochitinase-like"/>
    <property type="match status" value="1"/>
</dbReference>
<dbReference type="PROSITE" id="PS50941">
    <property type="entry name" value="CHIT_BIND_I_2"/>
    <property type="match status" value="1"/>
</dbReference>